<dbReference type="Gene3D" id="3.60.21.10">
    <property type="match status" value="1"/>
</dbReference>
<proteinExistence type="predicted"/>
<keyword evidence="5" id="KW-1185">Reference proteome</keyword>
<dbReference type="GO" id="GO:0016787">
    <property type="term" value="F:hydrolase activity"/>
    <property type="evidence" value="ECO:0007669"/>
    <property type="project" value="UniProtKB-KW"/>
</dbReference>
<dbReference type="Proteomes" id="UP000031668">
    <property type="component" value="Unassembled WGS sequence"/>
</dbReference>
<feature type="chain" id="PRO_5002150436" description="Calcineurin-like phosphoesterase domain-containing protein" evidence="3">
    <location>
        <begin position="23"/>
        <end position="244"/>
    </location>
</feature>
<protein>
    <recommendedName>
        <fullName evidence="6">Calcineurin-like phosphoesterase domain-containing protein</fullName>
    </recommendedName>
</protein>
<sequence length="244" mass="27996">MFLIEKSKEICLFVLFVSIVHAQKQIFVDSNELNVMMIGNIGVSEDESVVKRGVVNTITRMHEYKPFHLGVNTGNNVLPAGSIVNDFQKLNEVFGISFPSNIFRFDFLTVLGSNDHKGDFDTKIKYHHSIDKRFYLPKRNYVYDVTLSDGTSIRFMCIDSVAIYEPGMMTHEDRLIQINNFIDVLDQSSHFDYVFIVMHSKVANGCGRDTDIPNDPTFIKFITYDYITAILTGHDYNMQVCIFD</sequence>
<gene>
    <name evidence="4" type="ORF">RF11_03389</name>
</gene>
<reference evidence="4 5" key="1">
    <citation type="journal article" date="2014" name="Genome Biol. Evol.">
        <title>The genome of the myxosporean Thelohanellus kitauei shows adaptations to nutrient acquisition within its fish host.</title>
        <authorList>
            <person name="Yang Y."/>
            <person name="Xiong J."/>
            <person name="Zhou Z."/>
            <person name="Huo F."/>
            <person name="Miao W."/>
            <person name="Ran C."/>
            <person name="Liu Y."/>
            <person name="Zhang J."/>
            <person name="Feng J."/>
            <person name="Wang M."/>
            <person name="Wang M."/>
            <person name="Wang L."/>
            <person name="Yao B."/>
        </authorList>
    </citation>
    <scope>NUCLEOTIDE SEQUENCE [LARGE SCALE GENOMIC DNA]</scope>
    <source>
        <strain evidence="4">Wuqing</strain>
    </source>
</reference>
<keyword evidence="2" id="KW-0378">Hydrolase</keyword>
<evidence type="ECO:0000313" key="4">
    <source>
        <dbReference type="EMBL" id="KII64784.1"/>
    </source>
</evidence>
<dbReference type="PANTHER" id="PTHR10161">
    <property type="entry name" value="TARTRATE-RESISTANT ACID PHOSPHATASE TYPE 5"/>
    <property type="match status" value="1"/>
</dbReference>
<accession>A0A0C2IHI6</accession>
<keyword evidence="1 3" id="KW-0732">Signal</keyword>
<dbReference type="SUPFAM" id="SSF56300">
    <property type="entry name" value="Metallo-dependent phosphatases"/>
    <property type="match status" value="1"/>
</dbReference>
<dbReference type="InterPro" id="IPR029052">
    <property type="entry name" value="Metallo-depent_PP-like"/>
</dbReference>
<name>A0A0C2IHI6_THEKT</name>
<evidence type="ECO:0000256" key="3">
    <source>
        <dbReference type="SAM" id="SignalP"/>
    </source>
</evidence>
<organism evidence="4 5">
    <name type="scientific">Thelohanellus kitauei</name>
    <name type="common">Myxosporean</name>
    <dbReference type="NCBI Taxonomy" id="669202"/>
    <lineage>
        <taxon>Eukaryota</taxon>
        <taxon>Metazoa</taxon>
        <taxon>Cnidaria</taxon>
        <taxon>Myxozoa</taxon>
        <taxon>Myxosporea</taxon>
        <taxon>Bivalvulida</taxon>
        <taxon>Platysporina</taxon>
        <taxon>Myxobolidae</taxon>
        <taxon>Thelohanellus</taxon>
    </lineage>
</organism>
<comment type="caution">
    <text evidence="4">The sequence shown here is derived from an EMBL/GenBank/DDBJ whole genome shotgun (WGS) entry which is preliminary data.</text>
</comment>
<evidence type="ECO:0000313" key="5">
    <source>
        <dbReference type="Proteomes" id="UP000031668"/>
    </source>
</evidence>
<evidence type="ECO:0000256" key="2">
    <source>
        <dbReference type="ARBA" id="ARBA00022801"/>
    </source>
</evidence>
<evidence type="ECO:0000256" key="1">
    <source>
        <dbReference type="ARBA" id="ARBA00022729"/>
    </source>
</evidence>
<dbReference type="PANTHER" id="PTHR10161:SF14">
    <property type="entry name" value="TARTRATE-RESISTANT ACID PHOSPHATASE TYPE 5"/>
    <property type="match status" value="1"/>
</dbReference>
<dbReference type="EMBL" id="JWZT01004097">
    <property type="protein sequence ID" value="KII64784.1"/>
    <property type="molecule type" value="Genomic_DNA"/>
</dbReference>
<evidence type="ECO:0008006" key="6">
    <source>
        <dbReference type="Google" id="ProtNLM"/>
    </source>
</evidence>
<dbReference type="AlphaFoldDB" id="A0A0C2IHI6"/>
<feature type="signal peptide" evidence="3">
    <location>
        <begin position="1"/>
        <end position="22"/>
    </location>
</feature>
<dbReference type="OrthoDB" id="411211at2759"/>
<dbReference type="InterPro" id="IPR051558">
    <property type="entry name" value="Metallophosphoesterase_PAP"/>
</dbReference>